<keyword evidence="9" id="KW-0732">Signal</keyword>
<dbReference type="GO" id="GO:0005886">
    <property type="term" value="C:plasma membrane"/>
    <property type="evidence" value="ECO:0007669"/>
    <property type="project" value="TreeGrafter"/>
</dbReference>
<evidence type="ECO:0000313" key="12">
    <source>
        <dbReference type="Proteomes" id="UP000694395"/>
    </source>
</evidence>
<name>A0A8C7NIB2_ONCMY</name>
<dbReference type="GO" id="GO:1904274">
    <property type="term" value="P:tricellular tight junction assembly"/>
    <property type="evidence" value="ECO:0007669"/>
    <property type="project" value="TreeGrafter"/>
</dbReference>
<feature type="transmembrane region" description="Helical" evidence="8">
    <location>
        <begin position="220"/>
        <end position="242"/>
    </location>
</feature>
<dbReference type="PANTHER" id="PTHR15923:SF1">
    <property type="entry name" value="LIPOLYSIS-STIMULATED LIPOPROTEIN RECEPTOR"/>
    <property type="match status" value="1"/>
</dbReference>
<evidence type="ECO:0000256" key="7">
    <source>
        <dbReference type="SAM" id="MobiDB-lite"/>
    </source>
</evidence>
<evidence type="ECO:0000259" key="10">
    <source>
        <dbReference type="Pfam" id="PF05624"/>
    </source>
</evidence>
<keyword evidence="5" id="KW-0393">Immunoglobulin domain</keyword>
<dbReference type="AlphaFoldDB" id="A0A8C7NIB2"/>
<feature type="compositionally biased region" description="Polar residues" evidence="7">
    <location>
        <begin position="659"/>
        <end position="681"/>
    </location>
</feature>
<feature type="domain" description="LISCH7" evidence="10">
    <location>
        <begin position="219"/>
        <end position="266"/>
    </location>
</feature>
<evidence type="ECO:0000256" key="1">
    <source>
        <dbReference type="ARBA" id="ARBA00022692"/>
    </source>
</evidence>
<accession>A0A8C7NIB2</accession>
<keyword evidence="4" id="KW-1015">Disulfide bond</keyword>
<dbReference type="Pfam" id="PF05624">
    <property type="entry name" value="LSR"/>
    <property type="match status" value="1"/>
</dbReference>
<protein>
    <recommendedName>
        <fullName evidence="10">LISCH7 domain-containing protein</fullName>
    </recommendedName>
</protein>
<evidence type="ECO:0000313" key="11">
    <source>
        <dbReference type="Ensembl" id="ENSOMYP00000008098.2"/>
    </source>
</evidence>
<sequence length="681" mass="75153">MFLLAAFVFIHASFLCVTSGSCPACNDDGCAKVQTIYGSNDTIVYQRSNPIENLTSCSTTSAPPPQSRSCVLCLADIRDITLFCSDSWEAAGPLDWEVDGIRLKNIFMVDCPAMKTVDRVTGSTMAISVQCPVKRYVVILFQPVTLTCNFQTSSTQPPVITWRYKSYCRDPIQAALNPSSADNILSQNNPNYNANIECADNMRTVRIVASKQGISILNNWLLVVLVVFGFLLLLLLIAICWCQCCPHTCCCYIRCPCCPEKCCCPRALYEAGKAVKSGIPSNYAPTLYAPSMYAQPPYGGVMQQPGIPMLPLPQGMGGPPLHPNGYGRDYDGASSVGHGSQVPLLHDQDSGAGDQTRSGYRIQVDPDGNATRAIYYMERQLANLDPTRSGEAAGKYNRLDGGMSEVSSLHDDPRGRGGGRSQAPPLATVYDQDEAMSTISSVSTHGQRGRDDYPRRGGGPSPHMGAHGRARSMDNLDDIARRDRYPRDPRDPREDYPPHRRDGGGARERRGSDDDFSSRGGYDRGREFDDRRRRKPSPDDRRRGGSPVSGLQGRRSRSRDDLMDIERDRERGGGRGGGRDAYDDSFLREAMEKKRLGEQQRARSRERLDSDSERSDRGRAPRGPPPLPMSPPSNYPDRRYDDNYPAPHPPPYISDDESLTSSKKSNLRKVSQSSQGSAYGR</sequence>
<gene>
    <name evidence="11" type="primary">LOC110516464</name>
</gene>
<dbReference type="GO" id="GO:0061689">
    <property type="term" value="C:tricellular tight junction"/>
    <property type="evidence" value="ECO:0007669"/>
    <property type="project" value="TreeGrafter"/>
</dbReference>
<feature type="region of interest" description="Disordered" evidence="7">
    <location>
        <begin position="386"/>
        <end position="681"/>
    </location>
</feature>
<keyword evidence="1 8" id="KW-0812">Transmembrane</keyword>
<keyword evidence="12" id="KW-1185">Reference proteome</keyword>
<evidence type="ECO:0000256" key="4">
    <source>
        <dbReference type="ARBA" id="ARBA00023157"/>
    </source>
</evidence>
<dbReference type="GeneTree" id="ENSGT00950000183058"/>
<dbReference type="GO" id="GO:0012505">
    <property type="term" value="C:endomembrane system"/>
    <property type="evidence" value="ECO:0007669"/>
    <property type="project" value="UniProtKB-SubCell"/>
</dbReference>
<feature type="signal peptide" evidence="9">
    <location>
        <begin position="1"/>
        <end position="20"/>
    </location>
</feature>
<evidence type="ECO:0000256" key="5">
    <source>
        <dbReference type="ARBA" id="ARBA00023319"/>
    </source>
</evidence>
<feature type="chain" id="PRO_5035453250" description="LISCH7 domain-containing protein" evidence="9">
    <location>
        <begin position="21"/>
        <end position="681"/>
    </location>
</feature>
<proteinExistence type="predicted"/>
<feature type="compositionally biased region" description="Basic and acidic residues" evidence="7">
    <location>
        <begin position="471"/>
        <end position="543"/>
    </location>
</feature>
<reference evidence="11" key="1">
    <citation type="submission" date="2020-07" db="EMBL/GenBank/DDBJ databases">
        <title>A long reads based de novo assembly of the rainbow trout Arlee double haploid line genome.</title>
        <authorList>
            <person name="Gao G."/>
            <person name="Palti Y."/>
        </authorList>
    </citation>
    <scope>NUCLEOTIDE SEQUENCE [LARGE SCALE GENOMIC DNA]</scope>
</reference>
<dbReference type="GO" id="GO:0060856">
    <property type="term" value="P:establishment of blood-brain barrier"/>
    <property type="evidence" value="ECO:0007669"/>
    <property type="project" value="TreeGrafter"/>
</dbReference>
<feature type="compositionally biased region" description="Polar residues" evidence="7">
    <location>
        <begin position="435"/>
        <end position="446"/>
    </location>
</feature>
<reference evidence="11" key="2">
    <citation type="submission" date="2025-08" db="UniProtKB">
        <authorList>
            <consortium name="Ensembl"/>
        </authorList>
    </citation>
    <scope>IDENTIFICATION</scope>
</reference>
<dbReference type="InterPro" id="IPR051874">
    <property type="entry name" value="Ig-like_domain-LISCH7"/>
</dbReference>
<dbReference type="Ensembl" id="ENSOMYT00000008994.2">
    <property type="protein sequence ID" value="ENSOMYP00000008098.2"/>
    <property type="gene ID" value="ENSOMYG00000004136.2"/>
</dbReference>
<feature type="compositionally biased region" description="Pro residues" evidence="7">
    <location>
        <begin position="622"/>
        <end position="634"/>
    </location>
</feature>
<keyword evidence="3 8" id="KW-0472">Membrane</keyword>
<evidence type="ECO:0000256" key="6">
    <source>
        <dbReference type="ARBA" id="ARBA00046288"/>
    </source>
</evidence>
<dbReference type="PANTHER" id="PTHR15923">
    <property type="entry name" value="TRANSMEMBRANE AND IMMUNOGLOBULIN DOMAIN-CONTAINING PROTEIN"/>
    <property type="match status" value="1"/>
</dbReference>
<feature type="compositionally biased region" description="Basic and acidic residues" evidence="7">
    <location>
        <begin position="558"/>
        <end position="619"/>
    </location>
</feature>
<feature type="region of interest" description="Disordered" evidence="7">
    <location>
        <begin position="343"/>
        <end position="365"/>
    </location>
</feature>
<dbReference type="Proteomes" id="UP000694395">
    <property type="component" value="Chromosome 3"/>
</dbReference>
<evidence type="ECO:0000256" key="9">
    <source>
        <dbReference type="SAM" id="SignalP"/>
    </source>
</evidence>
<organism evidence="11 12">
    <name type="scientific">Oncorhynchus mykiss</name>
    <name type="common">Rainbow trout</name>
    <name type="synonym">Salmo gairdneri</name>
    <dbReference type="NCBI Taxonomy" id="8022"/>
    <lineage>
        <taxon>Eukaryota</taxon>
        <taxon>Metazoa</taxon>
        <taxon>Chordata</taxon>
        <taxon>Craniata</taxon>
        <taxon>Vertebrata</taxon>
        <taxon>Euteleostomi</taxon>
        <taxon>Actinopterygii</taxon>
        <taxon>Neopterygii</taxon>
        <taxon>Teleostei</taxon>
        <taxon>Protacanthopterygii</taxon>
        <taxon>Salmoniformes</taxon>
        <taxon>Salmonidae</taxon>
        <taxon>Salmoninae</taxon>
        <taxon>Oncorhynchus</taxon>
    </lineage>
</organism>
<comment type="subcellular location">
    <subcellularLocation>
        <location evidence="6">Endomembrane system</location>
        <topology evidence="6">Single-pass type I membrane protein</topology>
    </subcellularLocation>
</comment>
<dbReference type="InterPro" id="IPR008664">
    <property type="entry name" value="LISCH7"/>
</dbReference>
<reference evidence="11" key="3">
    <citation type="submission" date="2025-09" db="UniProtKB">
        <authorList>
            <consortium name="Ensembl"/>
        </authorList>
    </citation>
    <scope>IDENTIFICATION</scope>
</reference>
<keyword evidence="2 8" id="KW-1133">Transmembrane helix</keyword>
<evidence type="ECO:0000256" key="8">
    <source>
        <dbReference type="SAM" id="Phobius"/>
    </source>
</evidence>
<evidence type="ECO:0000256" key="3">
    <source>
        <dbReference type="ARBA" id="ARBA00023136"/>
    </source>
</evidence>
<evidence type="ECO:0000256" key="2">
    <source>
        <dbReference type="ARBA" id="ARBA00022989"/>
    </source>
</evidence>